<dbReference type="SUPFAM" id="SSF88659">
    <property type="entry name" value="Sigma3 and sigma4 domains of RNA polymerase sigma factors"/>
    <property type="match status" value="1"/>
</dbReference>
<dbReference type="NCBIfam" id="TIGR02937">
    <property type="entry name" value="sigma70-ECF"/>
    <property type="match status" value="1"/>
</dbReference>
<dbReference type="eggNOG" id="COG1595">
    <property type="taxonomic scope" value="Bacteria"/>
</dbReference>
<evidence type="ECO:0000313" key="10">
    <source>
        <dbReference type="Proteomes" id="UP000005090"/>
    </source>
</evidence>
<dbReference type="InterPro" id="IPR013324">
    <property type="entry name" value="RNA_pol_sigma_r3/r4-like"/>
</dbReference>
<dbReference type="PROSITE" id="PS01063">
    <property type="entry name" value="SIGMA70_ECF"/>
    <property type="match status" value="1"/>
</dbReference>
<keyword evidence="4 6" id="KW-0238">DNA-binding</keyword>
<dbReference type="GO" id="GO:0006352">
    <property type="term" value="P:DNA-templated transcription initiation"/>
    <property type="evidence" value="ECO:0007669"/>
    <property type="project" value="InterPro"/>
</dbReference>
<dbReference type="InterPro" id="IPR013249">
    <property type="entry name" value="RNA_pol_sigma70_r4_t2"/>
</dbReference>
<evidence type="ECO:0000313" key="9">
    <source>
        <dbReference type="EMBL" id="EIC31404.1"/>
    </source>
</evidence>
<dbReference type="EMBL" id="CM001475">
    <property type="protein sequence ID" value="EIC31404.1"/>
    <property type="molecule type" value="Genomic_DNA"/>
</dbReference>
<keyword evidence="2 6" id="KW-0805">Transcription regulation</keyword>
<dbReference type="InterPro" id="IPR000838">
    <property type="entry name" value="RNA_pol_sigma70_ECF_CS"/>
</dbReference>
<comment type="similarity">
    <text evidence="1 6">Belongs to the sigma-70 factor family. ECF subfamily.</text>
</comment>
<feature type="domain" description="RNA polymerase sigma factor 70 region 4 type 2" evidence="8">
    <location>
        <begin position="109"/>
        <end position="161"/>
    </location>
</feature>
<dbReference type="Gene3D" id="1.10.1740.10">
    <property type="match status" value="1"/>
</dbReference>
<dbReference type="STRING" id="686340.Metal_3759"/>
<dbReference type="HOGENOM" id="CLU_047691_12_5_6"/>
<sequence>MTEKISHNMLQAWFHRYSSDLEIFFCRKIGESDAPDLVQEVYLRAITYSSSAAIIQPRAFLFKIAANLVVDHVRKQSYRQCDNYEEIEEETITSILGPEDALCGKERLRKFRDALAQLPADHRQAFLLNRFEGLSHMEIAQFMGVSDKTVKRYITKAFDHCLSSLEL</sequence>
<protein>
    <recommendedName>
        <fullName evidence="6">RNA polymerase sigma factor</fullName>
    </recommendedName>
</protein>
<dbReference type="Pfam" id="PF04542">
    <property type="entry name" value="Sigma70_r2"/>
    <property type="match status" value="1"/>
</dbReference>
<dbReference type="RefSeq" id="WP_005374739.1">
    <property type="nucleotide sequence ID" value="NZ_CM001475.1"/>
</dbReference>
<gene>
    <name evidence="9" type="ORF">Metal_3759</name>
</gene>
<evidence type="ECO:0000256" key="6">
    <source>
        <dbReference type="RuleBase" id="RU000716"/>
    </source>
</evidence>
<dbReference type="PANTHER" id="PTHR43133:SF63">
    <property type="entry name" value="RNA POLYMERASE SIGMA FACTOR FECI-RELATED"/>
    <property type="match status" value="1"/>
</dbReference>
<evidence type="ECO:0000256" key="1">
    <source>
        <dbReference type="ARBA" id="ARBA00010641"/>
    </source>
</evidence>
<keyword evidence="3 6" id="KW-0731">Sigma factor</keyword>
<proteinExistence type="inferred from homology"/>
<dbReference type="InterPro" id="IPR007627">
    <property type="entry name" value="RNA_pol_sigma70_r2"/>
</dbReference>
<evidence type="ECO:0000256" key="3">
    <source>
        <dbReference type="ARBA" id="ARBA00023082"/>
    </source>
</evidence>
<evidence type="ECO:0000256" key="2">
    <source>
        <dbReference type="ARBA" id="ARBA00023015"/>
    </source>
</evidence>
<dbReference type="InterPro" id="IPR014284">
    <property type="entry name" value="RNA_pol_sigma-70_dom"/>
</dbReference>
<evidence type="ECO:0000259" key="8">
    <source>
        <dbReference type="Pfam" id="PF08281"/>
    </source>
</evidence>
<keyword evidence="5 6" id="KW-0804">Transcription</keyword>
<dbReference type="InterPro" id="IPR039425">
    <property type="entry name" value="RNA_pol_sigma-70-like"/>
</dbReference>
<dbReference type="CDD" id="cd06171">
    <property type="entry name" value="Sigma70_r4"/>
    <property type="match status" value="1"/>
</dbReference>
<keyword evidence="10" id="KW-1185">Reference proteome</keyword>
<dbReference type="GO" id="GO:0003677">
    <property type="term" value="F:DNA binding"/>
    <property type="evidence" value="ECO:0007669"/>
    <property type="project" value="UniProtKB-KW"/>
</dbReference>
<dbReference type="AlphaFoldDB" id="H8GHT6"/>
<evidence type="ECO:0000259" key="7">
    <source>
        <dbReference type="Pfam" id="PF04542"/>
    </source>
</evidence>
<reference evidence="9 10" key="1">
    <citation type="journal article" date="2013" name="Genome Announc.">
        <title>Genome Sequence of the Obligate Gammaproteobacterial Methanotroph Methylomicrobium album Strain BG8.</title>
        <authorList>
            <person name="Kits K.D."/>
            <person name="Kalyuzhnaya M.G."/>
            <person name="Klotz M.G."/>
            <person name="Jetten M.S."/>
            <person name="Op den Camp H.J."/>
            <person name="Vuilleumier S."/>
            <person name="Bringel F."/>
            <person name="Dispirito A.A."/>
            <person name="Murrell J.C."/>
            <person name="Bruce D."/>
            <person name="Cheng J.F."/>
            <person name="Copeland A."/>
            <person name="Goodwin L."/>
            <person name="Hauser L."/>
            <person name="Lajus A."/>
            <person name="Land M.L."/>
            <person name="Lapidus A."/>
            <person name="Lucas S."/>
            <person name="Medigue C."/>
            <person name="Pitluck S."/>
            <person name="Woyke T."/>
            <person name="Zeytun A."/>
            <person name="Stein L.Y."/>
        </authorList>
    </citation>
    <scope>NUCLEOTIDE SEQUENCE [LARGE SCALE GENOMIC DNA]</scope>
    <source>
        <strain evidence="9 10">BG8</strain>
    </source>
</reference>
<feature type="domain" description="RNA polymerase sigma-70 region 2" evidence="7">
    <location>
        <begin position="31"/>
        <end position="77"/>
    </location>
</feature>
<dbReference type="Pfam" id="PF08281">
    <property type="entry name" value="Sigma70_r4_2"/>
    <property type="match status" value="1"/>
</dbReference>
<dbReference type="Proteomes" id="UP000005090">
    <property type="component" value="Chromosome"/>
</dbReference>
<accession>H8GHT6</accession>
<evidence type="ECO:0000256" key="4">
    <source>
        <dbReference type="ARBA" id="ARBA00023125"/>
    </source>
</evidence>
<evidence type="ECO:0000256" key="5">
    <source>
        <dbReference type="ARBA" id="ARBA00023163"/>
    </source>
</evidence>
<dbReference type="InterPro" id="IPR036388">
    <property type="entry name" value="WH-like_DNA-bd_sf"/>
</dbReference>
<dbReference type="SUPFAM" id="SSF88946">
    <property type="entry name" value="Sigma2 domain of RNA polymerase sigma factors"/>
    <property type="match status" value="1"/>
</dbReference>
<dbReference type="PANTHER" id="PTHR43133">
    <property type="entry name" value="RNA POLYMERASE ECF-TYPE SIGMA FACTO"/>
    <property type="match status" value="1"/>
</dbReference>
<name>H8GHT6_METAL</name>
<organism evidence="9 10">
    <name type="scientific">Methylomicrobium album BG8</name>
    <dbReference type="NCBI Taxonomy" id="686340"/>
    <lineage>
        <taxon>Bacteria</taxon>
        <taxon>Pseudomonadati</taxon>
        <taxon>Pseudomonadota</taxon>
        <taxon>Gammaproteobacteria</taxon>
        <taxon>Methylococcales</taxon>
        <taxon>Methylococcaceae</taxon>
        <taxon>Methylomicrobium</taxon>
    </lineage>
</organism>
<dbReference type="Gene3D" id="1.10.10.10">
    <property type="entry name" value="Winged helix-like DNA-binding domain superfamily/Winged helix DNA-binding domain"/>
    <property type="match status" value="1"/>
</dbReference>
<dbReference type="InterPro" id="IPR013325">
    <property type="entry name" value="RNA_pol_sigma_r2"/>
</dbReference>
<dbReference type="GO" id="GO:0016987">
    <property type="term" value="F:sigma factor activity"/>
    <property type="evidence" value="ECO:0007669"/>
    <property type="project" value="UniProtKB-KW"/>
</dbReference>